<feature type="transmembrane region" description="Helical" evidence="1">
    <location>
        <begin position="200"/>
        <end position="222"/>
    </location>
</feature>
<comment type="caution">
    <text evidence="2">The sequence shown here is derived from an EMBL/GenBank/DDBJ whole genome shotgun (WGS) entry which is preliminary data.</text>
</comment>
<proteinExistence type="predicted"/>
<evidence type="ECO:0000313" key="3">
    <source>
        <dbReference type="Proteomes" id="UP000294911"/>
    </source>
</evidence>
<keyword evidence="1" id="KW-0472">Membrane</keyword>
<dbReference type="AlphaFoldDB" id="A0A4R2QSI4"/>
<dbReference type="Pfam" id="PF24686">
    <property type="entry name" value="FLQE3_permease"/>
    <property type="match status" value="1"/>
</dbReference>
<protein>
    <submittedName>
        <fullName evidence="2">Fluoroquinolone transport system permease protein</fullName>
    </submittedName>
</protein>
<keyword evidence="1" id="KW-1133">Transmembrane helix</keyword>
<feature type="transmembrane region" description="Helical" evidence="1">
    <location>
        <begin position="49"/>
        <end position="69"/>
    </location>
</feature>
<evidence type="ECO:0000256" key="1">
    <source>
        <dbReference type="SAM" id="Phobius"/>
    </source>
</evidence>
<organism evidence="2 3">
    <name type="scientific">Tamaricihabitans halophyticus</name>
    <dbReference type="NCBI Taxonomy" id="1262583"/>
    <lineage>
        <taxon>Bacteria</taxon>
        <taxon>Bacillati</taxon>
        <taxon>Actinomycetota</taxon>
        <taxon>Actinomycetes</taxon>
        <taxon>Pseudonocardiales</taxon>
        <taxon>Pseudonocardiaceae</taxon>
        <taxon>Tamaricihabitans</taxon>
    </lineage>
</organism>
<name>A0A4R2QSI4_9PSEU</name>
<keyword evidence="1" id="KW-0812">Transmembrane</keyword>
<feature type="transmembrane region" description="Helical" evidence="1">
    <location>
        <begin position="20"/>
        <end position="37"/>
    </location>
</feature>
<sequence>MSRLGIALRLEVTLQYRYRFLHAGIFSGLIWLALLLPMPADLRSAAEPYVIIGDLSIIGFFFIAGAVYFDKGERTVRALVASPLRFGEYLAAKVALLTALSLLVALVVATVTHGLDYHLGYLVAGVLLGTVVLLLASFISALPFNSISDWFLPSMLPLTLLLVPPIFHYVEVWQPAWIYLVPTLGPLNFLGAAFDQKTLAGWEIAYGIGYPMVVVLGMYLVAKRMFRRYVVARMGGA</sequence>
<evidence type="ECO:0000313" key="2">
    <source>
        <dbReference type="EMBL" id="TCP49955.1"/>
    </source>
</evidence>
<keyword evidence="3" id="KW-1185">Reference proteome</keyword>
<dbReference type="OrthoDB" id="3619398at2"/>
<accession>A0A4R2QSI4</accession>
<feature type="transmembrane region" description="Helical" evidence="1">
    <location>
        <begin position="121"/>
        <end position="144"/>
    </location>
</feature>
<gene>
    <name evidence="2" type="ORF">EV191_10841</name>
</gene>
<dbReference type="InterPro" id="IPR056926">
    <property type="entry name" value="FLQE3_permease"/>
</dbReference>
<reference evidence="2 3" key="1">
    <citation type="submission" date="2019-03" db="EMBL/GenBank/DDBJ databases">
        <title>Genomic Encyclopedia of Type Strains, Phase IV (KMG-IV): sequencing the most valuable type-strain genomes for metagenomic binning, comparative biology and taxonomic classification.</title>
        <authorList>
            <person name="Goeker M."/>
        </authorList>
    </citation>
    <scope>NUCLEOTIDE SEQUENCE [LARGE SCALE GENOMIC DNA]</scope>
    <source>
        <strain evidence="2 3">DSM 45765</strain>
    </source>
</reference>
<dbReference type="EMBL" id="SLXQ01000008">
    <property type="protein sequence ID" value="TCP49955.1"/>
    <property type="molecule type" value="Genomic_DNA"/>
</dbReference>
<feature type="transmembrane region" description="Helical" evidence="1">
    <location>
        <begin position="89"/>
        <end position="109"/>
    </location>
</feature>
<dbReference type="Proteomes" id="UP000294911">
    <property type="component" value="Unassembled WGS sequence"/>
</dbReference>
<feature type="transmembrane region" description="Helical" evidence="1">
    <location>
        <begin position="150"/>
        <end position="170"/>
    </location>
</feature>
<dbReference type="RefSeq" id="WP_132878277.1">
    <property type="nucleotide sequence ID" value="NZ_SLXQ01000008.1"/>
</dbReference>